<evidence type="ECO:0000313" key="3">
    <source>
        <dbReference type="Proteomes" id="UP000176037"/>
    </source>
</evidence>
<proteinExistence type="predicted"/>
<keyword evidence="1" id="KW-0812">Transmembrane</keyword>
<dbReference type="EMBL" id="MJIC01000015">
    <property type="protein sequence ID" value="OFI32982.1"/>
    <property type="molecule type" value="Genomic_DNA"/>
</dbReference>
<sequence>MNSTAKQQFESMVRLAQWIDKHTCERGVWLLLLFVLNLLLIVDGAFKDTGELALAMNESILLEPFFYAALAALLSAPLLANPLLSVVCWLLSQFCPAKRAGLFLAKYQYSVTEPLPALPVHQAHGSRAPPFAI</sequence>
<keyword evidence="1" id="KW-0472">Membrane</keyword>
<gene>
    <name evidence="2" type="ORF">BFC17_01535</name>
</gene>
<dbReference type="OrthoDB" id="6304930at2"/>
<feature type="transmembrane region" description="Helical" evidence="1">
    <location>
        <begin position="27"/>
        <end position="46"/>
    </location>
</feature>
<feature type="transmembrane region" description="Helical" evidence="1">
    <location>
        <begin position="66"/>
        <end position="91"/>
    </location>
</feature>
<name>A0A1E8FAM5_9ALTE</name>
<evidence type="ECO:0000256" key="1">
    <source>
        <dbReference type="SAM" id="Phobius"/>
    </source>
</evidence>
<comment type="caution">
    <text evidence="2">The sequence shown here is derived from an EMBL/GenBank/DDBJ whole genome shotgun (WGS) entry which is preliminary data.</text>
</comment>
<keyword evidence="1" id="KW-1133">Transmembrane helix</keyword>
<accession>A0A1E8FAM5</accession>
<reference evidence="2 3" key="1">
    <citation type="submission" date="2016-09" db="EMBL/GenBank/DDBJ databases">
        <title>Alteromonas lipolytica, a new species isolated from sea water.</title>
        <authorList>
            <person name="Wu Y.-H."/>
            <person name="Cheng H."/>
            <person name="Xu X.-W."/>
        </authorList>
    </citation>
    <scope>NUCLEOTIDE SEQUENCE [LARGE SCALE GENOMIC DNA]</scope>
    <source>
        <strain evidence="2 3">JW12</strain>
    </source>
</reference>
<protein>
    <submittedName>
        <fullName evidence="2">Uncharacterized protein</fullName>
    </submittedName>
</protein>
<dbReference type="Proteomes" id="UP000176037">
    <property type="component" value="Unassembled WGS sequence"/>
</dbReference>
<dbReference type="STRING" id="1856405.BFC17_01535"/>
<dbReference type="AlphaFoldDB" id="A0A1E8FAM5"/>
<organism evidence="2 3">
    <name type="scientific">Alteromonas lipolytica</name>
    <dbReference type="NCBI Taxonomy" id="1856405"/>
    <lineage>
        <taxon>Bacteria</taxon>
        <taxon>Pseudomonadati</taxon>
        <taxon>Pseudomonadota</taxon>
        <taxon>Gammaproteobacteria</taxon>
        <taxon>Alteromonadales</taxon>
        <taxon>Alteromonadaceae</taxon>
        <taxon>Alteromonas/Salinimonas group</taxon>
        <taxon>Alteromonas</taxon>
    </lineage>
</organism>
<dbReference type="RefSeq" id="WP_070177359.1">
    <property type="nucleotide sequence ID" value="NZ_BMJR01000002.1"/>
</dbReference>
<evidence type="ECO:0000313" key="2">
    <source>
        <dbReference type="EMBL" id="OFI32982.1"/>
    </source>
</evidence>
<keyword evidence="3" id="KW-1185">Reference proteome</keyword>